<feature type="domain" description="Fungal lipase-type" evidence="2">
    <location>
        <begin position="500"/>
        <end position="610"/>
    </location>
</feature>
<dbReference type="Gene3D" id="3.40.50.1820">
    <property type="entry name" value="alpha/beta hydrolase"/>
    <property type="match status" value="1"/>
</dbReference>
<dbReference type="EMBL" id="LGTL01000025">
    <property type="protein sequence ID" value="KPA75221.1"/>
    <property type="molecule type" value="Genomic_DNA"/>
</dbReference>
<proteinExistence type="predicted"/>
<organism evidence="3 4">
    <name type="scientific">Leptomonas pyrrhocoris</name>
    <name type="common">Firebug parasite</name>
    <dbReference type="NCBI Taxonomy" id="157538"/>
    <lineage>
        <taxon>Eukaryota</taxon>
        <taxon>Discoba</taxon>
        <taxon>Euglenozoa</taxon>
        <taxon>Kinetoplastea</taxon>
        <taxon>Metakinetoplastina</taxon>
        <taxon>Trypanosomatida</taxon>
        <taxon>Trypanosomatidae</taxon>
        <taxon>Leishmaniinae</taxon>
        <taxon>Leptomonas</taxon>
    </lineage>
</organism>
<keyword evidence="4" id="KW-1185">Reference proteome</keyword>
<feature type="region of interest" description="Disordered" evidence="1">
    <location>
        <begin position="31"/>
        <end position="69"/>
    </location>
</feature>
<comment type="caution">
    <text evidence="3">The sequence shown here is derived from an EMBL/GenBank/DDBJ whole genome shotgun (WGS) entry which is preliminary data.</text>
</comment>
<name>A0A0N0VDB8_LEPPY</name>
<dbReference type="OrthoDB" id="426718at2759"/>
<dbReference type="GO" id="GO:0006629">
    <property type="term" value="P:lipid metabolic process"/>
    <property type="evidence" value="ECO:0007669"/>
    <property type="project" value="InterPro"/>
</dbReference>
<feature type="compositionally biased region" description="Polar residues" evidence="1">
    <location>
        <begin position="49"/>
        <end position="69"/>
    </location>
</feature>
<dbReference type="InterPro" id="IPR002921">
    <property type="entry name" value="Fungal_lipase-type"/>
</dbReference>
<dbReference type="CDD" id="cd00519">
    <property type="entry name" value="Lipase_3"/>
    <property type="match status" value="1"/>
</dbReference>
<dbReference type="PANTHER" id="PTHR45856">
    <property type="entry name" value="ALPHA/BETA-HYDROLASES SUPERFAMILY PROTEIN"/>
    <property type="match status" value="1"/>
</dbReference>
<dbReference type="OMA" id="TRCLMLT"/>
<protein>
    <submittedName>
        <fullName evidence="3">Lipase-like protein</fullName>
    </submittedName>
</protein>
<gene>
    <name evidence="3" type="ORF">ABB37_08536</name>
</gene>
<dbReference type="InterPro" id="IPR051218">
    <property type="entry name" value="Sec_MonoDiacylglyc_Lipase"/>
</dbReference>
<feature type="compositionally biased region" description="Low complexity" evidence="1">
    <location>
        <begin position="33"/>
        <end position="44"/>
    </location>
</feature>
<dbReference type="SUPFAM" id="SSF53474">
    <property type="entry name" value="alpha/beta-Hydrolases"/>
    <property type="match status" value="1"/>
</dbReference>
<sequence>MLRISFPCRSRRAWRLTPTWAWPVHRRDPLTRSASSSASSSAPSVPHSDPTTAWHGSSCGQPTTLSNTSSAPAQRLFTVSWLLWPQWVSHRVAALRRAAARRVPLPHSVAHAAVQCHHAAERFLSVVERPARVGTAGAVIALRIAVQLAVSVLQLGHEVYLYVFGPRLRRLLRFAVGVPFLFGTLFLLQMREWYFPEVGAGLDSSCVASLPLFHSVDEALANAALLQQRYHKLLAARREAKRQASADTSSQVVTTPPQSLAPSLIQPLTRAEENELLGAVFVLIRSIETQIVGTAEERELITPRAGVVTTASPAAPFSPHPRAASSAPPATTATITTTVIPEDTVTATPHLSESSAVAAAAPTAPTTPPIMISPAEYILRVIMAIAIAEGWADITEHTRVLFQELVRNKTPPVQSRIVQAVGELCSLSYELESGRVDAITLNQRKRIAAAIDAFRPEKSVEERCTIAHETSILPLPDFDHTTRCLGVIRKSPGRKPQLILCFVGTNSNRNWLTNFNYWPVPLPARYGVVGAALPPDSSDARVVHPMVHRGFLGLVQTVPYREVAADFDHILLVGHSLGGALAQLAGLELAAERPSRRITVITVASPRVLAVDWCSRLRMIHRHWWQHRPHHVEGQHENSSQPTLLPVAPAGLRHGDAVERDALAEMLTTPANYRHFRGYLQSDVVPHLPPEFLHFTHNGQHIPLNTGCTTSLSFMAWGMYSKLYHSADLYRSVLKQPIVSQTHWYMGEEENDELVEDEADMRMHA</sequence>
<dbReference type="PANTHER" id="PTHR45856:SF11">
    <property type="entry name" value="FUNGAL LIPASE-LIKE DOMAIN-CONTAINING PROTEIN"/>
    <property type="match status" value="1"/>
</dbReference>
<evidence type="ECO:0000313" key="4">
    <source>
        <dbReference type="Proteomes" id="UP000037923"/>
    </source>
</evidence>
<reference evidence="3 4" key="1">
    <citation type="submission" date="2015-07" db="EMBL/GenBank/DDBJ databases">
        <title>High-quality genome of monoxenous trypanosomatid Leptomonas pyrrhocoris.</title>
        <authorList>
            <person name="Flegontov P."/>
            <person name="Butenko A."/>
            <person name="Firsov S."/>
            <person name="Vlcek C."/>
            <person name="Logacheva M.D."/>
            <person name="Field M."/>
            <person name="Filatov D."/>
            <person name="Flegontova O."/>
            <person name="Gerasimov E."/>
            <person name="Jackson A.P."/>
            <person name="Kelly S."/>
            <person name="Opperdoes F."/>
            <person name="O'Reilly A."/>
            <person name="Votypka J."/>
            <person name="Yurchenko V."/>
            <person name="Lukes J."/>
        </authorList>
    </citation>
    <scope>NUCLEOTIDE SEQUENCE [LARGE SCALE GENOMIC DNA]</scope>
    <source>
        <strain evidence="3">H10</strain>
    </source>
</reference>
<dbReference type="VEuPathDB" id="TriTrypDB:LpyrH10_25_0340"/>
<evidence type="ECO:0000256" key="1">
    <source>
        <dbReference type="SAM" id="MobiDB-lite"/>
    </source>
</evidence>
<dbReference type="InterPro" id="IPR029058">
    <property type="entry name" value="AB_hydrolase_fold"/>
</dbReference>
<dbReference type="RefSeq" id="XP_015653660.1">
    <property type="nucleotide sequence ID" value="XM_015807578.1"/>
</dbReference>
<accession>A0A0N0VDB8</accession>
<dbReference type="Pfam" id="PF01764">
    <property type="entry name" value="Lipase_3"/>
    <property type="match status" value="1"/>
</dbReference>
<evidence type="ECO:0000259" key="2">
    <source>
        <dbReference type="Pfam" id="PF01764"/>
    </source>
</evidence>
<dbReference type="GeneID" id="26908820"/>
<dbReference type="AlphaFoldDB" id="A0A0N0VDB8"/>
<evidence type="ECO:0000313" key="3">
    <source>
        <dbReference type="EMBL" id="KPA75221.1"/>
    </source>
</evidence>
<dbReference type="Proteomes" id="UP000037923">
    <property type="component" value="Unassembled WGS sequence"/>
</dbReference>